<organism evidence="2 3">
    <name type="scientific">Staphylotrichum tortipilum</name>
    <dbReference type="NCBI Taxonomy" id="2831512"/>
    <lineage>
        <taxon>Eukaryota</taxon>
        <taxon>Fungi</taxon>
        <taxon>Dikarya</taxon>
        <taxon>Ascomycota</taxon>
        <taxon>Pezizomycotina</taxon>
        <taxon>Sordariomycetes</taxon>
        <taxon>Sordariomycetidae</taxon>
        <taxon>Sordariales</taxon>
        <taxon>Chaetomiaceae</taxon>
        <taxon>Staphylotrichum</taxon>
    </lineage>
</organism>
<comment type="caution">
    <text evidence="2">The sequence shown here is derived from an EMBL/GenBank/DDBJ whole genome shotgun (WGS) entry which is preliminary data.</text>
</comment>
<dbReference type="Proteomes" id="UP001303889">
    <property type="component" value="Unassembled WGS sequence"/>
</dbReference>
<name>A0AAN6MKW4_9PEZI</name>
<feature type="non-terminal residue" evidence="2">
    <location>
        <position position="1"/>
    </location>
</feature>
<proteinExistence type="predicted"/>
<dbReference type="InterPro" id="IPR053832">
    <property type="entry name" value="DUF6924"/>
</dbReference>
<feature type="domain" description="DUF6924" evidence="1">
    <location>
        <begin position="6"/>
        <end position="70"/>
    </location>
</feature>
<evidence type="ECO:0000259" key="1">
    <source>
        <dbReference type="Pfam" id="PF21962"/>
    </source>
</evidence>
<protein>
    <submittedName>
        <fullName evidence="2">Twin arginine translocation protein</fullName>
    </submittedName>
</protein>
<dbReference type="Pfam" id="PF21962">
    <property type="entry name" value="DUF6924"/>
    <property type="match status" value="1"/>
</dbReference>
<reference evidence="2" key="2">
    <citation type="submission" date="2023-05" db="EMBL/GenBank/DDBJ databases">
        <authorList>
            <consortium name="Lawrence Berkeley National Laboratory"/>
            <person name="Steindorff A."/>
            <person name="Hensen N."/>
            <person name="Bonometti L."/>
            <person name="Westerberg I."/>
            <person name="Brannstrom I.O."/>
            <person name="Guillou S."/>
            <person name="Cros-Aarteil S."/>
            <person name="Calhoun S."/>
            <person name="Haridas S."/>
            <person name="Kuo A."/>
            <person name="Mondo S."/>
            <person name="Pangilinan J."/>
            <person name="Riley R."/>
            <person name="Labutti K."/>
            <person name="Andreopoulos B."/>
            <person name="Lipzen A."/>
            <person name="Chen C."/>
            <person name="Yanf M."/>
            <person name="Daum C."/>
            <person name="Ng V."/>
            <person name="Clum A."/>
            <person name="Ohm R."/>
            <person name="Martin F."/>
            <person name="Silar P."/>
            <person name="Natvig D."/>
            <person name="Lalanne C."/>
            <person name="Gautier V."/>
            <person name="Ament-Velasquez S.L."/>
            <person name="Kruys A."/>
            <person name="Hutchinson M.I."/>
            <person name="Powell A.J."/>
            <person name="Barry K."/>
            <person name="Miller A.N."/>
            <person name="Grigoriev I.V."/>
            <person name="Debuchy R."/>
            <person name="Gladieux P."/>
            <person name="Thoren M.H."/>
            <person name="Johannesson H."/>
        </authorList>
    </citation>
    <scope>NUCLEOTIDE SEQUENCE</scope>
    <source>
        <strain evidence="2">CBS 103.79</strain>
    </source>
</reference>
<gene>
    <name evidence="2" type="ORF">C8A05DRAFT_15783</name>
</gene>
<dbReference type="EMBL" id="MU855532">
    <property type="protein sequence ID" value="KAK3902111.1"/>
    <property type="molecule type" value="Genomic_DNA"/>
</dbReference>
<dbReference type="AlphaFoldDB" id="A0AAN6MKW4"/>
<reference evidence="2" key="1">
    <citation type="journal article" date="2023" name="Mol. Phylogenet. Evol.">
        <title>Genome-scale phylogeny and comparative genomics of the fungal order Sordariales.</title>
        <authorList>
            <person name="Hensen N."/>
            <person name="Bonometti L."/>
            <person name="Westerberg I."/>
            <person name="Brannstrom I.O."/>
            <person name="Guillou S."/>
            <person name="Cros-Aarteil S."/>
            <person name="Calhoun S."/>
            <person name="Haridas S."/>
            <person name="Kuo A."/>
            <person name="Mondo S."/>
            <person name="Pangilinan J."/>
            <person name="Riley R."/>
            <person name="LaButti K."/>
            <person name="Andreopoulos B."/>
            <person name="Lipzen A."/>
            <person name="Chen C."/>
            <person name="Yan M."/>
            <person name="Daum C."/>
            <person name="Ng V."/>
            <person name="Clum A."/>
            <person name="Steindorff A."/>
            <person name="Ohm R.A."/>
            <person name="Martin F."/>
            <person name="Silar P."/>
            <person name="Natvig D.O."/>
            <person name="Lalanne C."/>
            <person name="Gautier V."/>
            <person name="Ament-Velasquez S.L."/>
            <person name="Kruys A."/>
            <person name="Hutchinson M.I."/>
            <person name="Powell A.J."/>
            <person name="Barry K."/>
            <person name="Miller A.N."/>
            <person name="Grigoriev I.V."/>
            <person name="Debuchy R."/>
            <person name="Gladieux P."/>
            <person name="Hiltunen Thoren M."/>
            <person name="Johannesson H."/>
        </authorList>
    </citation>
    <scope>NUCLEOTIDE SEQUENCE</scope>
    <source>
        <strain evidence="2">CBS 103.79</strain>
    </source>
</reference>
<keyword evidence="3" id="KW-1185">Reference proteome</keyword>
<evidence type="ECO:0000313" key="2">
    <source>
        <dbReference type="EMBL" id="KAK3902111.1"/>
    </source>
</evidence>
<sequence>KWGWVIYRTSYKNEAAWDRFRDDITRRPREELEESAASPFVRGAADWTFVSDPALEGASHDELRARFRAWRARAYYAETRRGVPQTGADITSRYLCFVEVDEAALDSVSRASEPGGGPAVVNFIECDRDAAFAFDTVPELDKWEGGDGYWEWRMLAERISCLGFWQTYPTR</sequence>
<accession>A0AAN6MKW4</accession>
<evidence type="ECO:0000313" key="3">
    <source>
        <dbReference type="Proteomes" id="UP001303889"/>
    </source>
</evidence>